<evidence type="ECO:0000259" key="7">
    <source>
        <dbReference type="PROSITE" id="PS51214"/>
    </source>
</evidence>
<protein>
    <recommendedName>
        <fullName evidence="7">IBB domain-containing protein</fullName>
    </recommendedName>
</protein>
<dbReference type="InterPro" id="IPR036975">
    <property type="entry name" value="Importin-a_IBB_sf"/>
</dbReference>
<dbReference type="OrthoDB" id="1745312at2759"/>
<comment type="similarity">
    <text evidence="1">Belongs to the importin alpha family.</text>
</comment>
<dbReference type="PROSITE" id="PS51214">
    <property type="entry name" value="IBB"/>
    <property type="match status" value="1"/>
</dbReference>
<dbReference type="Gene3D" id="1.20.5.690">
    <property type="entry name" value="Importin-alpha, importin-beta-binding domain"/>
    <property type="match status" value="1"/>
</dbReference>
<feature type="compositionally biased region" description="Basic residues" evidence="6">
    <location>
        <begin position="1"/>
        <end position="16"/>
    </location>
</feature>
<dbReference type="FunFam" id="1.20.5.690:FF:000002">
    <property type="entry name" value="Importin subunit alpha"/>
    <property type="match status" value="1"/>
</dbReference>
<dbReference type="InterPro" id="IPR016024">
    <property type="entry name" value="ARM-type_fold"/>
</dbReference>
<evidence type="ECO:0000313" key="8">
    <source>
        <dbReference type="EMBL" id="GAU30311.1"/>
    </source>
</evidence>
<keyword evidence="9" id="KW-1185">Reference proteome</keyword>
<dbReference type="AlphaFoldDB" id="A0A2Z6MEM8"/>
<dbReference type="SUPFAM" id="SSF48371">
    <property type="entry name" value="ARM repeat"/>
    <property type="match status" value="1"/>
</dbReference>
<accession>A0A2Z6MEM8</accession>
<organism evidence="8 9">
    <name type="scientific">Trifolium subterraneum</name>
    <name type="common">Subterranean clover</name>
    <dbReference type="NCBI Taxonomy" id="3900"/>
    <lineage>
        <taxon>Eukaryota</taxon>
        <taxon>Viridiplantae</taxon>
        <taxon>Streptophyta</taxon>
        <taxon>Embryophyta</taxon>
        <taxon>Tracheophyta</taxon>
        <taxon>Spermatophyta</taxon>
        <taxon>Magnoliopsida</taxon>
        <taxon>eudicotyledons</taxon>
        <taxon>Gunneridae</taxon>
        <taxon>Pentapetalae</taxon>
        <taxon>rosids</taxon>
        <taxon>fabids</taxon>
        <taxon>Fabales</taxon>
        <taxon>Fabaceae</taxon>
        <taxon>Papilionoideae</taxon>
        <taxon>50 kb inversion clade</taxon>
        <taxon>NPAAA clade</taxon>
        <taxon>Hologalegina</taxon>
        <taxon>IRL clade</taxon>
        <taxon>Trifolieae</taxon>
        <taxon>Trifolium</taxon>
    </lineage>
</organism>
<dbReference type="InterPro" id="IPR002652">
    <property type="entry name" value="Importin-a_IBB"/>
</dbReference>
<keyword evidence="4" id="KW-0653">Protein transport</keyword>
<evidence type="ECO:0000256" key="5">
    <source>
        <dbReference type="PROSITE-ProRule" id="PRU00561"/>
    </source>
</evidence>
<feature type="domain" description="IBB" evidence="7">
    <location>
        <begin position="1"/>
        <end position="58"/>
    </location>
</feature>
<feature type="region of interest" description="Disordered" evidence="6">
    <location>
        <begin position="1"/>
        <end position="62"/>
    </location>
</feature>
<evidence type="ECO:0000256" key="3">
    <source>
        <dbReference type="ARBA" id="ARBA00022737"/>
    </source>
</evidence>
<evidence type="ECO:0000256" key="4">
    <source>
        <dbReference type="ARBA" id="ARBA00022927"/>
    </source>
</evidence>
<dbReference type="GO" id="GO:0061608">
    <property type="term" value="F:nuclear import signal receptor activity"/>
    <property type="evidence" value="ECO:0007669"/>
    <property type="project" value="InterPro"/>
</dbReference>
<dbReference type="GO" id="GO:0006606">
    <property type="term" value="P:protein import into nucleus"/>
    <property type="evidence" value="ECO:0007669"/>
    <property type="project" value="InterPro"/>
</dbReference>
<reference evidence="9" key="1">
    <citation type="journal article" date="2017" name="Front. Plant Sci.">
        <title>Climate Clever Clovers: New Paradigm to Reduce the Environmental Footprint of Ruminants by Breeding Low Methanogenic Forages Utilizing Haplotype Variation.</title>
        <authorList>
            <person name="Kaur P."/>
            <person name="Appels R."/>
            <person name="Bayer P.E."/>
            <person name="Keeble-Gagnere G."/>
            <person name="Wang J."/>
            <person name="Hirakawa H."/>
            <person name="Shirasawa K."/>
            <person name="Vercoe P."/>
            <person name="Stefanova K."/>
            <person name="Durmic Z."/>
            <person name="Nichols P."/>
            <person name="Revell C."/>
            <person name="Isobe S.N."/>
            <person name="Edwards D."/>
            <person name="Erskine W."/>
        </authorList>
    </citation>
    <scope>NUCLEOTIDE SEQUENCE [LARGE SCALE GENOMIC DNA]</scope>
    <source>
        <strain evidence="9">cv. Daliak</strain>
    </source>
</reference>
<proteinExistence type="inferred from homology"/>
<dbReference type="EMBL" id="DF973423">
    <property type="protein sequence ID" value="GAU30311.1"/>
    <property type="molecule type" value="Genomic_DNA"/>
</dbReference>
<sequence>MKLRPNNKTNLRRNRYKVAVDAEDGRRKREDDMIQIRKNNRKESLQKKRRAGESSQFPTVEHKEVLPMPPAAAVSSSLFSSSFFVSFVQIRVQSCSV</sequence>
<evidence type="ECO:0000256" key="1">
    <source>
        <dbReference type="ARBA" id="ARBA00010394"/>
    </source>
</evidence>
<keyword evidence="2 5" id="KW-0813">Transport</keyword>
<dbReference type="Proteomes" id="UP000242715">
    <property type="component" value="Unassembled WGS sequence"/>
</dbReference>
<gene>
    <name evidence="8" type="ORF">TSUD_211680</name>
</gene>
<dbReference type="Pfam" id="PF01749">
    <property type="entry name" value="IBB"/>
    <property type="match status" value="1"/>
</dbReference>
<keyword evidence="3" id="KW-0677">Repeat</keyword>
<name>A0A2Z6MEM8_TRISU</name>
<evidence type="ECO:0000256" key="2">
    <source>
        <dbReference type="ARBA" id="ARBA00022448"/>
    </source>
</evidence>
<feature type="compositionally biased region" description="Basic and acidic residues" evidence="6">
    <location>
        <begin position="18"/>
        <end position="46"/>
    </location>
</feature>
<evidence type="ECO:0000256" key="6">
    <source>
        <dbReference type="SAM" id="MobiDB-lite"/>
    </source>
</evidence>
<evidence type="ECO:0000313" key="9">
    <source>
        <dbReference type="Proteomes" id="UP000242715"/>
    </source>
</evidence>